<dbReference type="Proteomes" id="UP000324767">
    <property type="component" value="Unassembled WGS sequence"/>
</dbReference>
<dbReference type="EMBL" id="VXIT01000011">
    <property type="protein sequence ID" value="KAA6409250.1"/>
    <property type="molecule type" value="Genomic_DNA"/>
</dbReference>
<sequence>MFHETGRAAIYVVSCILDKGLQDNGGKHVVVKGEQRNQLPRQESIASKPKLFNYTSEPPTKKPKKLHHHHNQRPTMYASIIKAFLAFSLATTTINAAPTLDARTLPKANEYDSPDCSGPMAYHHHPGWGGLINECVSMNVTTHSVYITSGTLGAGFIAYNKDDCTGDALSPTGTPPYLQGANAGQKCVDLDTCLLPKADQGGSDQVVLGEWRINSVQFIESGLFAGGAPPAS</sequence>
<accession>A0A5M8PJT1</accession>
<proteinExistence type="predicted"/>
<dbReference type="OrthoDB" id="5404773at2759"/>
<evidence type="ECO:0000313" key="3">
    <source>
        <dbReference type="Proteomes" id="UP000324767"/>
    </source>
</evidence>
<gene>
    <name evidence="2" type="ORF">FRX48_06803</name>
</gene>
<reference evidence="2 3" key="1">
    <citation type="submission" date="2019-09" db="EMBL/GenBank/DDBJ databases">
        <title>The hologenome of the rock-dwelling lichen Lasallia pustulata.</title>
        <authorList>
            <person name="Greshake Tzovaras B."/>
            <person name="Segers F."/>
            <person name="Bicker A."/>
            <person name="Dal Grande F."/>
            <person name="Otte J."/>
            <person name="Hankeln T."/>
            <person name="Schmitt I."/>
            <person name="Ebersberger I."/>
        </authorList>
    </citation>
    <scope>NUCLEOTIDE SEQUENCE [LARGE SCALE GENOMIC DNA]</scope>
    <source>
        <strain evidence="2">A1-1</strain>
    </source>
</reference>
<evidence type="ECO:0000313" key="2">
    <source>
        <dbReference type="EMBL" id="KAA6409250.1"/>
    </source>
</evidence>
<name>A0A5M8PJT1_9LECA</name>
<comment type="caution">
    <text evidence="2">The sequence shown here is derived from an EMBL/GenBank/DDBJ whole genome shotgun (WGS) entry which is preliminary data.</text>
</comment>
<feature type="compositionally biased region" description="Basic residues" evidence="1">
    <location>
        <begin position="61"/>
        <end position="70"/>
    </location>
</feature>
<feature type="region of interest" description="Disordered" evidence="1">
    <location>
        <begin position="51"/>
        <end position="70"/>
    </location>
</feature>
<protein>
    <submittedName>
        <fullName evidence="2">Uncharacterized protein</fullName>
    </submittedName>
</protein>
<dbReference type="AlphaFoldDB" id="A0A5M8PJT1"/>
<evidence type="ECO:0000256" key="1">
    <source>
        <dbReference type="SAM" id="MobiDB-lite"/>
    </source>
</evidence>
<organism evidence="2 3">
    <name type="scientific">Lasallia pustulata</name>
    <dbReference type="NCBI Taxonomy" id="136370"/>
    <lineage>
        <taxon>Eukaryota</taxon>
        <taxon>Fungi</taxon>
        <taxon>Dikarya</taxon>
        <taxon>Ascomycota</taxon>
        <taxon>Pezizomycotina</taxon>
        <taxon>Lecanoromycetes</taxon>
        <taxon>OSLEUM clade</taxon>
        <taxon>Umbilicariomycetidae</taxon>
        <taxon>Umbilicariales</taxon>
        <taxon>Umbilicariaceae</taxon>
        <taxon>Lasallia</taxon>
    </lineage>
</organism>